<dbReference type="GO" id="GO:0003700">
    <property type="term" value="F:DNA-binding transcription factor activity"/>
    <property type="evidence" value="ECO:0007669"/>
    <property type="project" value="InterPro"/>
</dbReference>
<dbReference type="PRINTS" id="PR00035">
    <property type="entry name" value="HTHGNTR"/>
</dbReference>
<dbReference type="PROSITE" id="PS50949">
    <property type="entry name" value="HTH_GNTR"/>
    <property type="match status" value="1"/>
</dbReference>
<dbReference type="InterPro" id="IPR000524">
    <property type="entry name" value="Tscrpt_reg_HTH_GntR"/>
</dbReference>
<feature type="domain" description="HTH gntR-type" evidence="4">
    <location>
        <begin position="15"/>
        <end position="83"/>
    </location>
</feature>
<evidence type="ECO:0000313" key="5">
    <source>
        <dbReference type="EMBL" id="SOC22747.1"/>
    </source>
</evidence>
<dbReference type="InterPro" id="IPR008920">
    <property type="entry name" value="TF_FadR/GntR_C"/>
</dbReference>
<evidence type="ECO:0000256" key="3">
    <source>
        <dbReference type="ARBA" id="ARBA00023163"/>
    </source>
</evidence>
<keyword evidence="3" id="KW-0804">Transcription</keyword>
<evidence type="ECO:0000259" key="4">
    <source>
        <dbReference type="PROSITE" id="PS50949"/>
    </source>
</evidence>
<dbReference type="SUPFAM" id="SSF48008">
    <property type="entry name" value="GntR ligand-binding domain-like"/>
    <property type="match status" value="1"/>
</dbReference>
<evidence type="ECO:0000256" key="1">
    <source>
        <dbReference type="ARBA" id="ARBA00023015"/>
    </source>
</evidence>
<keyword evidence="2" id="KW-0238">DNA-binding</keyword>
<proteinExistence type="predicted"/>
<sequence>MSVAEPGRFEKIKVPSAYQMVAEAIEREIMAGRLRPGDEIGTEAELVRQFGVNRSTVREGIRLLEQAGLVQREAGRKLYVCLPHYRKLSDRMSRALVLHQVTFRELFEAAVILELGVIESAVDEATQEDLAALEANQAMAEAALDDPVRLAGLDTEFHALLAKASRNRVLELAREPAALLFFPTSELICRRVPQGAGRMVAAHRRLIDAVAARDKEEARLWMRRHVVDWKRGFERAGRDIDEPVESIFERLSGVRQYAS</sequence>
<dbReference type="Pfam" id="PF07729">
    <property type="entry name" value="FCD"/>
    <property type="match status" value="1"/>
</dbReference>
<dbReference type="SUPFAM" id="SSF46785">
    <property type="entry name" value="Winged helix' DNA-binding domain"/>
    <property type="match status" value="1"/>
</dbReference>
<keyword evidence="6" id="KW-1185">Reference proteome</keyword>
<dbReference type="Proteomes" id="UP000219331">
    <property type="component" value="Unassembled WGS sequence"/>
</dbReference>
<dbReference type="InterPro" id="IPR036388">
    <property type="entry name" value="WH-like_DNA-bd_sf"/>
</dbReference>
<dbReference type="PANTHER" id="PTHR43537:SF5">
    <property type="entry name" value="UXU OPERON TRANSCRIPTIONAL REGULATOR"/>
    <property type="match status" value="1"/>
</dbReference>
<dbReference type="OrthoDB" id="9794015at2"/>
<dbReference type="Gene3D" id="1.10.10.10">
    <property type="entry name" value="Winged helix-like DNA-binding domain superfamily/Winged helix DNA-binding domain"/>
    <property type="match status" value="1"/>
</dbReference>
<dbReference type="SMART" id="SM00895">
    <property type="entry name" value="FCD"/>
    <property type="match status" value="1"/>
</dbReference>
<protein>
    <submittedName>
        <fullName evidence="5">Transcriptional regulator, GntR family</fullName>
    </submittedName>
</protein>
<name>A0A285TKF2_9HYPH</name>
<evidence type="ECO:0000313" key="6">
    <source>
        <dbReference type="Proteomes" id="UP000219331"/>
    </source>
</evidence>
<dbReference type="InterPro" id="IPR011711">
    <property type="entry name" value="GntR_C"/>
</dbReference>
<dbReference type="RefSeq" id="WP_067216226.1">
    <property type="nucleotide sequence ID" value="NZ_JAJGNR010000001.1"/>
</dbReference>
<dbReference type="PANTHER" id="PTHR43537">
    <property type="entry name" value="TRANSCRIPTIONAL REGULATOR, GNTR FAMILY"/>
    <property type="match status" value="1"/>
</dbReference>
<dbReference type="Gene3D" id="1.20.120.530">
    <property type="entry name" value="GntR ligand-binding domain-like"/>
    <property type="match status" value="1"/>
</dbReference>
<dbReference type="STRING" id="538381.GCA_001696535_00793"/>
<dbReference type="AlphaFoldDB" id="A0A285TKF2"/>
<dbReference type="Pfam" id="PF00392">
    <property type="entry name" value="GntR"/>
    <property type="match status" value="1"/>
</dbReference>
<gene>
    <name evidence="5" type="ORF">SAMN05421512_112135</name>
</gene>
<accession>A0A285TKF2</accession>
<reference evidence="5 6" key="1">
    <citation type="submission" date="2017-08" db="EMBL/GenBank/DDBJ databases">
        <authorList>
            <person name="de Groot N.N."/>
        </authorList>
    </citation>
    <scope>NUCLEOTIDE SEQUENCE [LARGE SCALE GENOMIC DNA]</scope>
    <source>
        <strain evidence="5 6">USBA 352</strain>
    </source>
</reference>
<keyword evidence="1" id="KW-0805">Transcription regulation</keyword>
<dbReference type="CDD" id="cd07377">
    <property type="entry name" value="WHTH_GntR"/>
    <property type="match status" value="1"/>
</dbReference>
<dbReference type="SMART" id="SM00345">
    <property type="entry name" value="HTH_GNTR"/>
    <property type="match status" value="1"/>
</dbReference>
<organism evidence="5 6">
    <name type="scientific">Stappia indica</name>
    <dbReference type="NCBI Taxonomy" id="538381"/>
    <lineage>
        <taxon>Bacteria</taxon>
        <taxon>Pseudomonadati</taxon>
        <taxon>Pseudomonadota</taxon>
        <taxon>Alphaproteobacteria</taxon>
        <taxon>Hyphomicrobiales</taxon>
        <taxon>Stappiaceae</taxon>
        <taxon>Stappia</taxon>
    </lineage>
</organism>
<dbReference type="EMBL" id="OBML01000012">
    <property type="protein sequence ID" value="SOC22747.1"/>
    <property type="molecule type" value="Genomic_DNA"/>
</dbReference>
<dbReference type="InterPro" id="IPR036390">
    <property type="entry name" value="WH_DNA-bd_sf"/>
</dbReference>
<evidence type="ECO:0000256" key="2">
    <source>
        <dbReference type="ARBA" id="ARBA00023125"/>
    </source>
</evidence>
<dbReference type="GO" id="GO:0003677">
    <property type="term" value="F:DNA binding"/>
    <property type="evidence" value="ECO:0007669"/>
    <property type="project" value="UniProtKB-KW"/>
</dbReference>